<feature type="transmembrane region" description="Helical" evidence="6">
    <location>
        <begin position="28"/>
        <end position="48"/>
    </location>
</feature>
<dbReference type="PANTHER" id="PTHR47955:SF15">
    <property type="entry name" value="CYTOCHROME P450 71A2-LIKE"/>
    <property type="match status" value="1"/>
</dbReference>
<name>A0AAV7EI35_ARIFI</name>
<dbReference type="Proteomes" id="UP000825729">
    <property type="component" value="Unassembled WGS sequence"/>
</dbReference>
<keyword evidence="6" id="KW-0472">Membrane</keyword>
<evidence type="ECO:0000256" key="3">
    <source>
        <dbReference type="ARBA" id="ARBA00023004"/>
    </source>
</evidence>
<dbReference type="PRINTS" id="PR00463">
    <property type="entry name" value="EP450I"/>
</dbReference>
<dbReference type="PANTHER" id="PTHR47955">
    <property type="entry name" value="CYTOCHROME P450 FAMILY 71 PROTEIN"/>
    <property type="match status" value="1"/>
</dbReference>
<dbReference type="SUPFAM" id="SSF48264">
    <property type="entry name" value="Cytochrome P450"/>
    <property type="match status" value="1"/>
</dbReference>
<feature type="binding site" description="axial binding residue" evidence="4">
    <location>
        <position position="474"/>
    </location>
    <ligand>
        <name>heme</name>
        <dbReference type="ChEBI" id="CHEBI:30413"/>
    </ligand>
    <ligandPart>
        <name>Fe</name>
        <dbReference type="ChEBI" id="CHEBI:18248"/>
    </ligandPart>
</feature>
<comment type="similarity">
    <text evidence="1 5">Belongs to the cytochrome P450 family.</text>
</comment>
<proteinExistence type="inferred from homology"/>
<dbReference type="PRINTS" id="PR00385">
    <property type="entry name" value="P450"/>
</dbReference>
<evidence type="ECO:0000256" key="6">
    <source>
        <dbReference type="SAM" id="Phobius"/>
    </source>
</evidence>
<keyword evidence="5" id="KW-0560">Oxidoreductase</keyword>
<keyword evidence="2 4" id="KW-0479">Metal-binding</keyword>
<dbReference type="EMBL" id="JAINDJ010000005">
    <property type="protein sequence ID" value="KAG9447222.1"/>
    <property type="molecule type" value="Genomic_DNA"/>
</dbReference>
<sequence length="528" mass="59934">MGMGAIKLRPTSSIRQKEEPSSFNRSKMFPLLVIISSLLLSLLSYFVLKPKHAEKHKVPLSPTRLPIIGNLHQLGSSPHRSLCKLSQKYGSVMFMHLGSTPTLVASSEEAAHEILKTHDLVFSDRPFAITSDELFYRRRDVAFAPYGEYWRQVRKISVLQLLSVKRVESFRGVREEEVGCMVEKISSQASGTPIDLRKIIISTTNNMVCRIALGKKYYDEKLRGGTDFHHLLTEFLILLGTIHIGDIFPSLAWIGRLTGLDSRLKRNFQLMDEFLEQVIEEHMAEDKKNSPTQYREQVDLVDILLEIQRDGSMGVPLDKDNIKAVILDNFAAGTDTTYTAIVWTLAELIRHPAAMKKVQDEIRRSVVHQNSSKVITEDEIHKMPYLKCVIKESLRLHPPLPLLVQRKNTQDAKVKGFHVPVNTPVIINAWAIGRDPKTWTEPEKFLPERFLDSQVDFRGQDFKLIPFGAGRRGCPGIPFATATIEIVLANVLHRFDWELPAGEDDLDMTEVFGITVHKKSLVLVPRPH</sequence>
<comment type="cofactor">
    <cofactor evidence="4">
        <name>heme</name>
        <dbReference type="ChEBI" id="CHEBI:30413"/>
    </cofactor>
</comment>
<protein>
    <recommendedName>
        <fullName evidence="9">Cytochrome P450</fullName>
    </recommendedName>
</protein>
<dbReference type="GO" id="GO:0016705">
    <property type="term" value="F:oxidoreductase activity, acting on paired donors, with incorporation or reduction of molecular oxygen"/>
    <property type="evidence" value="ECO:0007669"/>
    <property type="project" value="InterPro"/>
</dbReference>
<comment type="caution">
    <text evidence="7">The sequence shown here is derived from an EMBL/GenBank/DDBJ whole genome shotgun (WGS) entry which is preliminary data.</text>
</comment>
<evidence type="ECO:0000313" key="7">
    <source>
        <dbReference type="EMBL" id="KAG9447222.1"/>
    </source>
</evidence>
<evidence type="ECO:0000256" key="2">
    <source>
        <dbReference type="ARBA" id="ARBA00022723"/>
    </source>
</evidence>
<dbReference type="GO" id="GO:0004497">
    <property type="term" value="F:monooxygenase activity"/>
    <property type="evidence" value="ECO:0007669"/>
    <property type="project" value="UniProtKB-KW"/>
</dbReference>
<keyword evidence="4 5" id="KW-0349">Heme</keyword>
<gene>
    <name evidence="7" type="ORF">H6P81_013350</name>
</gene>
<dbReference type="InterPro" id="IPR001128">
    <property type="entry name" value="Cyt_P450"/>
</dbReference>
<dbReference type="PROSITE" id="PS00086">
    <property type="entry name" value="CYTOCHROME_P450"/>
    <property type="match status" value="1"/>
</dbReference>
<dbReference type="Pfam" id="PF00067">
    <property type="entry name" value="p450"/>
    <property type="match status" value="1"/>
</dbReference>
<dbReference type="InterPro" id="IPR036396">
    <property type="entry name" value="Cyt_P450_sf"/>
</dbReference>
<evidence type="ECO:0000313" key="8">
    <source>
        <dbReference type="Proteomes" id="UP000825729"/>
    </source>
</evidence>
<dbReference type="AlphaFoldDB" id="A0AAV7EI35"/>
<reference evidence="7 8" key="1">
    <citation type="submission" date="2021-07" db="EMBL/GenBank/DDBJ databases">
        <title>The Aristolochia fimbriata genome: insights into angiosperm evolution, floral development and chemical biosynthesis.</title>
        <authorList>
            <person name="Jiao Y."/>
        </authorList>
    </citation>
    <scope>NUCLEOTIDE SEQUENCE [LARGE SCALE GENOMIC DNA]</scope>
    <source>
        <strain evidence="7">IBCAS-2021</strain>
        <tissue evidence="7">Leaf</tissue>
    </source>
</reference>
<keyword evidence="6" id="KW-0812">Transmembrane</keyword>
<evidence type="ECO:0008006" key="9">
    <source>
        <dbReference type="Google" id="ProtNLM"/>
    </source>
</evidence>
<dbReference type="GO" id="GO:0020037">
    <property type="term" value="F:heme binding"/>
    <property type="evidence" value="ECO:0007669"/>
    <property type="project" value="InterPro"/>
</dbReference>
<keyword evidence="6" id="KW-1133">Transmembrane helix</keyword>
<evidence type="ECO:0000256" key="1">
    <source>
        <dbReference type="ARBA" id="ARBA00010617"/>
    </source>
</evidence>
<keyword evidence="5" id="KW-0503">Monooxygenase</keyword>
<dbReference type="GO" id="GO:0005506">
    <property type="term" value="F:iron ion binding"/>
    <property type="evidence" value="ECO:0007669"/>
    <property type="project" value="InterPro"/>
</dbReference>
<dbReference type="InterPro" id="IPR017972">
    <property type="entry name" value="Cyt_P450_CS"/>
</dbReference>
<accession>A0AAV7EI35</accession>
<dbReference type="InterPro" id="IPR002401">
    <property type="entry name" value="Cyt_P450_E_grp-I"/>
</dbReference>
<evidence type="ECO:0000256" key="4">
    <source>
        <dbReference type="PIRSR" id="PIRSR602401-1"/>
    </source>
</evidence>
<dbReference type="FunFam" id="1.10.630.10:FF:000011">
    <property type="entry name" value="Cytochrome P450 83B1"/>
    <property type="match status" value="1"/>
</dbReference>
<organism evidence="7 8">
    <name type="scientific">Aristolochia fimbriata</name>
    <name type="common">White veined hardy Dutchman's pipe vine</name>
    <dbReference type="NCBI Taxonomy" id="158543"/>
    <lineage>
        <taxon>Eukaryota</taxon>
        <taxon>Viridiplantae</taxon>
        <taxon>Streptophyta</taxon>
        <taxon>Embryophyta</taxon>
        <taxon>Tracheophyta</taxon>
        <taxon>Spermatophyta</taxon>
        <taxon>Magnoliopsida</taxon>
        <taxon>Magnoliidae</taxon>
        <taxon>Piperales</taxon>
        <taxon>Aristolochiaceae</taxon>
        <taxon>Aristolochia</taxon>
    </lineage>
</organism>
<dbReference type="CDD" id="cd11072">
    <property type="entry name" value="CYP71-like"/>
    <property type="match status" value="1"/>
</dbReference>
<keyword evidence="3 4" id="KW-0408">Iron</keyword>
<dbReference type="Gene3D" id="1.10.630.10">
    <property type="entry name" value="Cytochrome P450"/>
    <property type="match status" value="1"/>
</dbReference>
<keyword evidence="8" id="KW-1185">Reference proteome</keyword>
<evidence type="ECO:0000256" key="5">
    <source>
        <dbReference type="RuleBase" id="RU000461"/>
    </source>
</evidence>